<dbReference type="Proteomes" id="UP000054217">
    <property type="component" value="Unassembled WGS sequence"/>
</dbReference>
<gene>
    <name evidence="1" type="ORF">M404DRAFT_36236</name>
</gene>
<dbReference type="AlphaFoldDB" id="A0A0C3J6E5"/>
<protein>
    <submittedName>
        <fullName evidence="1">Uncharacterized protein</fullName>
    </submittedName>
</protein>
<accession>A0A0C3J6E5</accession>
<proteinExistence type="predicted"/>
<keyword evidence="2" id="KW-1185">Reference proteome</keyword>
<reference evidence="2" key="2">
    <citation type="submission" date="2015-01" db="EMBL/GenBank/DDBJ databases">
        <title>Evolutionary Origins and Diversification of the Mycorrhizal Mutualists.</title>
        <authorList>
            <consortium name="DOE Joint Genome Institute"/>
            <consortium name="Mycorrhizal Genomics Consortium"/>
            <person name="Kohler A."/>
            <person name="Kuo A."/>
            <person name="Nagy L.G."/>
            <person name="Floudas D."/>
            <person name="Copeland A."/>
            <person name="Barry K.W."/>
            <person name="Cichocki N."/>
            <person name="Veneault-Fourrey C."/>
            <person name="LaButti K."/>
            <person name="Lindquist E.A."/>
            <person name="Lipzen A."/>
            <person name="Lundell T."/>
            <person name="Morin E."/>
            <person name="Murat C."/>
            <person name="Riley R."/>
            <person name="Ohm R."/>
            <person name="Sun H."/>
            <person name="Tunlid A."/>
            <person name="Henrissat B."/>
            <person name="Grigoriev I.V."/>
            <person name="Hibbett D.S."/>
            <person name="Martin F."/>
        </authorList>
    </citation>
    <scope>NUCLEOTIDE SEQUENCE [LARGE SCALE GENOMIC DNA]</scope>
    <source>
        <strain evidence="2">Marx 270</strain>
    </source>
</reference>
<dbReference type="EMBL" id="KN832189">
    <property type="protein sequence ID" value="KIN93271.1"/>
    <property type="molecule type" value="Genomic_DNA"/>
</dbReference>
<organism evidence="1 2">
    <name type="scientific">Pisolithus tinctorius Marx 270</name>
    <dbReference type="NCBI Taxonomy" id="870435"/>
    <lineage>
        <taxon>Eukaryota</taxon>
        <taxon>Fungi</taxon>
        <taxon>Dikarya</taxon>
        <taxon>Basidiomycota</taxon>
        <taxon>Agaricomycotina</taxon>
        <taxon>Agaricomycetes</taxon>
        <taxon>Agaricomycetidae</taxon>
        <taxon>Boletales</taxon>
        <taxon>Sclerodermatineae</taxon>
        <taxon>Pisolithaceae</taxon>
        <taxon>Pisolithus</taxon>
    </lineage>
</organism>
<reference evidence="1 2" key="1">
    <citation type="submission" date="2014-04" db="EMBL/GenBank/DDBJ databases">
        <authorList>
            <consortium name="DOE Joint Genome Institute"/>
            <person name="Kuo A."/>
            <person name="Kohler A."/>
            <person name="Costa M.D."/>
            <person name="Nagy L.G."/>
            <person name="Floudas D."/>
            <person name="Copeland A."/>
            <person name="Barry K.W."/>
            <person name="Cichocki N."/>
            <person name="Veneault-Fourrey C."/>
            <person name="LaButti K."/>
            <person name="Lindquist E.A."/>
            <person name="Lipzen A."/>
            <person name="Lundell T."/>
            <person name="Morin E."/>
            <person name="Murat C."/>
            <person name="Sun H."/>
            <person name="Tunlid A."/>
            <person name="Henrissat B."/>
            <person name="Grigoriev I.V."/>
            <person name="Hibbett D.S."/>
            <person name="Martin F."/>
            <person name="Nordberg H.P."/>
            <person name="Cantor M.N."/>
            <person name="Hua S.X."/>
        </authorList>
    </citation>
    <scope>NUCLEOTIDE SEQUENCE [LARGE SCALE GENOMIC DNA]</scope>
    <source>
        <strain evidence="1 2">Marx 270</strain>
    </source>
</reference>
<sequence>MWNQAYNIRIINKDLLADIRHDLDAKDIQSGLDQVQPGPEAKATLPEIQVLSPQVTLTLQALQIPMA</sequence>
<evidence type="ECO:0000313" key="2">
    <source>
        <dbReference type="Proteomes" id="UP000054217"/>
    </source>
</evidence>
<evidence type="ECO:0000313" key="1">
    <source>
        <dbReference type="EMBL" id="KIN93271.1"/>
    </source>
</evidence>
<name>A0A0C3J6E5_PISTI</name>
<dbReference type="InParanoid" id="A0A0C3J6E5"/>
<dbReference type="HOGENOM" id="CLU_2813431_0_0_1"/>